<keyword evidence="3" id="KW-1185">Reference proteome</keyword>
<keyword evidence="1" id="KW-0472">Membrane</keyword>
<organism evidence="2 3">
    <name type="scientific">Anabarilius grahami</name>
    <name type="common">Kanglang fish</name>
    <name type="synonym">Barilius grahami</name>
    <dbReference type="NCBI Taxonomy" id="495550"/>
    <lineage>
        <taxon>Eukaryota</taxon>
        <taxon>Metazoa</taxon>
        <taxon>Chordata</taxon>
        <taxon>Craniata</taxon>
        <taxon>Vertebrata</taxon>
        <taxon>Euteleostomi</taxon>
        <taxon>Actinopterygii</taxon>
        <taxon>Neopterygii</taxon>
        <taxon>Teleostei</taxon>
        <taxon>Ostariophysi</taxon>
        <taxon>Cypriniformes</taxon>
        <taxon>Xenocyprididae</taxon>
        <taxon>Xenocypridinae</taxon>
        <taxon>Xenocypridinae incertae sedis</taxon>
        <taxon>Anabarilius</taxon>
    </lineage>
</organism>
<name>A0A3N0Z1L9_ANAGA</name>
<keyword evidence="1" id="KW-0812">Transmembrane</keyword>
<evidence type="ECO:0000256" key="1">
    <source>
        <dbReference type="SAM" id="Phobius"/>
    </source>
</evidence>
<keyword evidence="1" id="KW-1133">Transmembrane helix</keyword>
<evidence type="ECO:0000313" key="3">
    <source>
        <dbReference type="Proteomes" id="UP000281406"/>
    </source>
</evidence>
<comment type="caution">
    <text evidence="2">The sequence shown here is derived from an EMBL/GenBank/DDBJ whole genome shotgun (WGS) entry which is preliminary data.</text>
</comment>
<evidence type="ECO:0000313" key="2">
    <source>
        <dbReference type="EMBL" id="ROL52435.1"/>
    </source>
</evidence>
<proteinExistence type="predicted"/>
<gene>
    <name evidence="2" type="ORF">DPX16_6119</name>
</gene>
<dbReference type="AlphaFoldDB" id="A0A3N0Z1L9"/>
<feature type="non-terminal residue" evidence="2">
    <location>
        <position position="1"/>
    </location>
</feature>
<dbReference type="OrthoDB" id="8713882at2759"/>
<dbReference type="EMBL" id="RJVU01015592">
    <property type="protein sequence ID" value="ROL52435.1"/>
    <property type="molecule type" value="Genomic_DNA"/>
</dbReference>
<sequence>KAAVRHLEGVCLLWESLSQLLAVASTLCVAVGHVLQGALFLGVSTARWAQQMLLFKEDVDEWVKEQKQQRELLQKQRRQVEEYLYPDDQLKGKKRQKLTIP</sequence>
<dbReference type="Proteomes" id="UP000281406">
    <property type="component" value="Unassembled WGS sequence"/>
</dbReference>
<accession>A0A3N0Z1L9</accession>
<protein>
    <submittedName>
        <fullName evidence="2">Uncharacterized protein</fullName>
    </submittedName>
</protein>
<reference evidence="2 3" key="1">
    <citation type="submission" date="2018-10" db="EMBL/GenBank/DDBJ databases">
        <title>Genome assembly for a Yunnan-Guizhou Plateau 3E fish, Anabarilius grahami (Regan), and its evolutionary and genetic applications.</title>
        <authorList>
            <person name="Jiang W."/>
        </authorList>
    </citation>
    <scope>NUCLEOTIDE SEQUENCE [LARGE SCALE GENOMIC DNA]</scope>
    <source>
        <strain evidence="2">AG-KIZ</strain>
        <tissue evidence="2">Muscle</tissue>
    </source>
</reference>
<feature type="transmembrane region" description="Helical" evidence="1">
    <location>
        <begin position="20"/>
        <end position="43"/>
    </location>
</feature>